<dbReference type="GO" id="GO:0016887">
    <property type="term" value="F:ATP hydrolysis activity"/>
    <property type="evidence" value="ECO:0007669"/>
    <property type="project" value="InterPro"/>
</dbReference>
<evidence type="ECO:0000256" key="3">
    <source>
        <dbReference type="ARBA" id="ARBA00022840"/>
    </source>
</evidence>
<evidence type="ECO:0000313" key="6">
    <source>
        <dbReference type="Proteomes" id="UP000006681"/>
    </source>
</evidence>
<dbReference type="eggNOG" id="arCOG00922">
    <property type="taxonomic scope" value="Archaea"/>
</dbReference>
<dbReference type="InterPro" id="IPR017871">
    <property type="entry name" value="ABC_transporter-like_CS"/>
</dbReference>
<dbReference type="GO" id="GO:0098796">
    <property type="term" value="C:membrane protein complex"/>
    <property type="evidence" value="ECO:0007669"/>
    <property type="project" value="UniProtKB-ARBA"/>
</dbReference>
<protein>
    <submittedName>
        <fullName evidence="5">ABC transporter related protein</fullName>
    </submittedName>
</protein>
<proteinExistence type="predicted"/>
<gene>
    <name evidence="5" type="ordered locus">Vdis_0333</name>
</gene>
<reference evidence="5 6" key="1">
    <citation type="journal article" date="2010" name="Stand. Genomic Sci.">
        <title>Complete genome sequence of Vulcanisaeta distributa type strain (IC-017).</title>
        <authorList>
            <person name="Mavromatis K."/>
            <person name="Sikorski J."/>
            <person name="Pabst E."/>
            <person name="Teshima H."/>
            <person name="Lapidus A."/>
            <person name="Lucas S."/>
            <person name="Nolan M."/>
            <person name="Glavina Del Rio T."/>
            <person name="Cheng J.F."/>
            <person name="Bruce D."/>
            <person name="Goodwin L."/>
            <person name="Pitluck S."/>
            <person name="Liolios K."/>
            <person name="Ivanova N."/>
            <person name="Mikhailova N."/>
            <person name="Pati A."/>
            <person name="Chen A."/>
            <person name="Palaniappan K."/>
            <person name="Land M."/>
            <person name="Hauser L."/>
            <person name="Chang Y.J."/>
            <person name="Jeffries C.D."/>
            <person name="Rohde M."/>
            <person name="Spring S."/>
            <person name="Goker M."/>
            <person name="Wirth R."/>
            <person name="Woyke T."/>
            <person name="Bristow J."/>
            <person name="Eisen J.A."/>
            <person name="Markowitz V."/>
            <person name="Hugenholtz P."/>
            <person name="Klenk H.P."/>
            <person name="Kyrpides N.C."/>
        </authorList>
    </citation>
    <scope>NUCLEOTIDE SEQUENCE [LARGE SCALE GENOMIC DNA]</scope>
    <source>
        <strain evidence="6">DSM 14429 / JCM 11212 / NBRC 100878 / IC-017</strain>
    </source>
</reference>
<dbReference type="RefSeq" id="WP_013335464.1">
    <property type="nucleotide sequence ID" value="NC_014537.1"/>
</dbReference>
<dbReference type="PROSITE" id="PS00211">
    <property type="entry name" value="ABC_TRANSPORTER_1"/>
    <property type="match status" value="1"/>
</dbReference>
<reference evidence="6" key="2">
    <citation type="journal article" date="2010" name="Stand. Genomic Sci.">
        <title>Complete genome sequence of Vulcanisaeta distributa type strain (IC-017T).</title>
        <authorList>
            <person name="Mavromatis K."/>
            <person name="Sikorski J."/>
            <person name="Pabst E."/>
            <person name="Teshima H."/>
            <person name="Lapidus A."/>
            <person name="Lucas S."/>
            <person name="Nolan M."/>
            <person name="Glavina Del Rio T."/>
            <person name="Cheng J."/>
            <person name="Bruce D."/>
            <person name="Goodwin L."/>
            <person name="Pitluck S."/>
            <person name="Liolios K."/>
            <person name="Ivanova N."/>
            <person name="Mikhailova N."/>
            <person name="Pati A."/>
            <person name="Chen A."/>
            <person name="Palaniappan K."/>
            <person name="Land M."/>
            <person name="Hauser L."/>
            <person name="Chang Y."/>
            <person name="Jeffries C."/>
            <person name="Rohde M."/>
            <person name="Spring S."/>
            <person name="Goker M."/>
            <person name="Wirth R."/>
            <person name="Woyke T."/>
            <person name="Bristow J."/>
            <person name="Eisen J."/>
            <person name="Markowitz V."/>
            <person name="Hugenholtz P."/>
            <person name="Klenk H."/>
            <person name="Kyrpides N."/>
        </authorList>
    </citation>
    <scope>NUCLEOTIDE SEQUENCE [LARGE SCALE GENOMIC DNA]</scope>
    <source>
        <strain evidence="6">DSM 14429 / JCM 11212 / NBRC 100878 / IC-017</strain>
    </source>
</reference>
<dbReference type="EMBL" id="CP002100">
    <property type="protein sequence ID" value="ADN49739.1"/>
    <property type="molecule type" value="Genomic_DNA"/>
</dbReference>
<dbReference type="Gene3D" id="3.40.50.300">
    <property type="entry name" value="P-loop containing nucleotide triphosphate hydrolases"/>
    <property type="match status" value="1"/>
</dbReference>
<dbReference type="HOGENOM" id="CLU_000604_1_22_2"/>
<dbReference type="AlphaFoldDB" id="E1QTM4"/>
<evidence type="ECO:0000259" key="4">
    <source>
        <dbReference type="PROSITE" id="PS50893"/>
    </source>
</evidence>
<dbReference type="PANTHER" id="PTHR24220:SF86">
    <property type="entry name" value="ABC TRANSPORTER ABCH.1"/>
    <property type="match status" value="1"/>
</dbReference>
<feature type="domain" description="ABC transporter" evidence="4">
    <location>
        <begin position="8"/>
        <end position="249"/>
    </location>
</feature>
<organism evidence="5 6">
    <name type="scientific">Vulcanisaeta distributa (strain DSM 14429 / JCM 11212 / NBRC 100878 / IC-017)</name>
    <dbReference type="NCBI Taxonomy" id="572478"/>
    <lineage>
        <taxon>Archaea</taxon>
        <taxon>Thermoproteota</taxon>
        <taxon>Thermoprotei</taxon>
        <taxon>Thermoproteales</taxon>
        <taxon>Thermoproteaceae</taxon>
        <taxon>Vulcanisaeta</taxon>
    </lineage>
</organism>
<dbReference type="CDD" id="cd03255">
    <property type="entry name" value="ABC_MJ0796_LolCDE_FtsE"/>
    <property type="match status" value="1"/>
</dbReference>
<dbReference type="STRING" id="572478.Vdis_0333"/>
<dbReference type="GO" id="GO:0005886">
    <property type="term" value="C:plasma membrane"/>
    <property type="evidence" value="ECO:0007669"/>
    <property type="project" value="TreeGrafter"/>
</dbReference>
<name>E1QTM4_VULDI</name>
<dbReference type="FunFam" id="3.40.50.300:FF:000032">
    <property type="entry name" value="Export ABC transporter ATP-binding protein"/>
    <property type="match status" value="1"/>
</dbReference>
<dbReference type="GO" id="GO:0005524">
    <property type="term" value="F:ATP binding"/>
    <property type="evidence" value="ECO:0007669"/>
    <property type="project" value="UniProtKB-KW"/>
</dbReference>
<keyword evidence="2" id="KW-0547">Nucleotide-binding</keyword>
<dbReference type="OrthoDB" id="44250at2157"/>
<dbReference type="KEGG" id="vdi:Vdis_0333"/>
<dbReference type="SUPFAM" id="SSF52540">
    <property type="entry name" value="P-loop containing nucleoside triphosphate hydrolases"/>
    <property type="match status" value="1"/>
</dbReference>
<evidence type="ECO:0000313" key="5">
    <source>
        <dbReference type="EMBL" id="ADN49739.1"/>
    </source>
</evidence>
<dbReference type="Proteomes" id="UP000006681">
    <property type="component" value="Chromosome"/>
</dbReference>
<keyword evidence="6" id="KW-1185">Reference proteome</keyword>
<dbReference type="SMART" id="SM00382">
    <property type="entry name" value="AAA"/>
    <property type="match status" value="1"/>
</dbReference>
<dbReference type="InterPro" id="IPR003439">
    <property type="entry name" value="ABC_transporter-like_ATP-bd"/>
</dbReference>
<evidence type="ECO:0000256" key="2">
    <source>
        <dbReference type="ARBA" id="ARBA00022741"/>
    </source>
</evidence>
<accession>E1QTM4</accession>
<dbReference type="GO" id="GO:0022857">
    <property type="term" value="F:transmembrane transporter activity"/>
    <property type="evidence" value="ECO:0007669"/>
    <property type="project" value="UniProtKB-ARBA"/>
</dbReference>
<evidence type="ECO:0000256" key="1">
    <source>
        <dbReference type="ARBA" id="ARBA00022448"/>
    </source>
</evidence>
<dbReference type="PANTHER" id="PTHR24220">
    <property type="entry name" value="IMPORT ATP-BINDING PROTEIN"/>
    <property type="match status" value="1"/>
</dbReference>
<dbReference type="InterPro" id="IPR015854">
    <property type="entry name" value="ABC_transpr_LolD-like"/>
</dbReference>
<dbReference type="InterPro" id="IPR017911">
    <property type="entry name" value="MacB-like_ATP-bd"/>
</dbReference>
<keyword evidence="3" id="KW-0067">ATP-binding</keyword>
<dbReference type="InterPro" id="IPR027417">
    <property type="entry name" value="P-loop_NTPase"/>
</dbReference>
<dbReference type="GeneID" id="9751250"/>
<dbReference type="PROSITE" id="PS50893">
    <property type="entry name" value="ABC_TRANSPORTER_2"/>
    <property type="match status" value="1"/>
</dbReference>
<dbReference type="Pfam" id="PF00005">
    <property type="entry name" value="ABC_tran"/>
    <property type="match status" value="1"/>
</dbReference>
<dbReference type="InterPro" id="IPR003593">
    <property type="entry name" value="AAA+_ATPase"/>
</dbReference>
<keyword evidence="1" id="KW-0813">Transport</keyword>
<sequence>MRSDEEVIRLVNVSKRYYLSSSVYIDALINVNLTIRMGEIAIVMGPSGSGKTTLMNIMGTLDKPTSGRVIIDGVDVTDADEKYLSKFRLERLGFVFQQYNLISQLTALENVMLPMLLTGKYTKDEAREKARLLLDLVGVGEFANNRPSQLSGGQQQRVAIARALANDPSFIIMDEPTGSIDLASSYLILDLVKLLNKAIGVTFVIATHNMEVAAIGSRIIYLRGGRIVSESDLARIKEEFSKLRVDQLTVIKSYLRILDLEEKRLRRLGQDLGEIERRRDLVNSFIGST</sequence>